<dbReference type="PIRSF" id="PIRSF003078">
    <property type="entry name" value="GidB"/>
    <property type="match status" value="1"/>
</dbReference>
<evidence type="ECO:0000256" key="5">
    <source>
        <dbReference type="ARBA" id="ARBA00022691"/>
    </source>
</evidence>
<reference evidence="7 8" key="1">
    <citation type="submission" date="2019-07" db="EMBL/GenBank/DDBJ databases">
        <title>Insights of Desulfuromonas acetexigens electromicrobiology.</title>
        <authorList>
            <person name="Katuri K."/>
            <person name="Sapireddy V."/>
            <person name="Shaw D.R."/>
            <person name="Saikaly P."/>
        </authorList>
    </citation>
    <scope>NUCLEOTIDE SEQUENCE [LARGE SCALE GENOMIC DNA]</scope>
    <source>
        <strain evidence="7 8">2873</strain>
    </source>
</reference>
<evidence type="ECO:0000256" key="2">
    <source>
        <dbReference type="ARBA" id="ARBA00022552"/>
    </source>
</evidence>
<dbReference type="EMBL" id="VJVV01000017">
    <property type="protein sequence ID" value="TRO78471.1"/>
    <property type="molecule type" value="Genomic_DNA"/>
</dbReference>
<evidence type="ECO:0000313" key="8">
    <source>
        <dbReference type="Proteomes" id="UP000317155"/>
    </source>
</evidence>
<keyword evidence="1 6" id="KW-0963">Cytoplasm</keyword>
<keyword evidence="5 6" id="KW-0949">S-adenosyl-L-methionine</keyword>
<sequence length="255" mass="28542">MRSGKNFIGGGRRPWDKRRGFPVSPLRRSRSSVFGCAVVDELSLLKNGLRDLELDLPSEVCERLLWLGKELLRWNEKVNLTSIRSLEEVIVKHLLDSLSVFPLLQSGERLLDVGSGGGFPGLPLAIVDPVREVVTVDAVGKKINFQRHVVRQLGLDLCVSLHLRVEELPRWSGFGDGFDVVISRAFASIADFALLARPCLTEGGRLIAMKGPEGERELRGQETRLRDLGLEFDVMHRFSLPLGAGERQLLLFRRI</sequence>
<dbReference type="OrthoDB" id="9808773at2"/>
<dbReference type="AlphaFoldDB" id="A0A550J5I1"/>
<comment type="caution">
    <text evidence="7">The sequence shown here is derived from an EMBL/GenBank/DDBJ whole genome shotgun (WGS) entry which is preliminary data.</text>
</comment>
<dbReference type="InterPro" id="IPR029063">
    <property type="entry name" value="SAM-dependent_MTases_sf"/>
</dbReference>
<dbReference type="GO" id="GO:0005829">
    <property type="term" value="C:cytosol"/>
    <property type="evidence" value="ECO:0007669"/>
    <property type="project" value="TreeGrafter"/>
</dbReference>
<comment type="subcellular location">
    <subcellularLocation>
        <location evidence="6">Cytoplasm</location>
    </subcellularLocation>
</comment>
<dbReference type="Proteomes" id="UP000317155">
    <property type="component" value="Unassembled WGS sequence"/>
</dbReference>
<dbReference type="NCBIfam" id="TIGR00138">
    <property type="entry name" value="rsmG_gidB"/>
    <property type="match status" value="1"/>
</dbReference>
<keyword evidence="3 6" id="KW-0489">Methyltransferase</keyword>
<dbReference type="SUPFAM" id="SSF53335">
    <property type="entry name" value="S-adenosyl-L-methionine-dependent methyltransferases"/>
    <property type="match status" value="1"/>
</dbReference>
<proteinExistence type="inferred from homology"/>
<evidence type="ECO:0000256" key="4">
    <source>
        <dbReference type="ARBA" id="ARBA00022679"/>
    </source>
</evidence>
<dbReference type="EC" id="2.1.1.-" evidence="6"/>
<dbReference type="Gene3D" id="3.40.50.150">
    <property type="entry name" value="Vaccinia Virus protein VP39"/>
    <property type="match status" value="1"/>
</dbReference>
<dbReference type="Pfam" id="PF02527">
    <property type="entry name" value="GidB"/>
    <property type="match status" value="1"/>
</dbReference>
<dbReference type="InterPro" id="IPR003682">
    <property type="entry name" value="rRNA_ssu_MeTfrase_G"/>
</dbReference>
<accession>A0A550J5I1</accession>
<keyword evidence="8" id="KW-1185">Reference proteome</keyword>
<keyword evidence="4 6" id="KW-0808">Transferase</keyword>
<evidence type="ECO:0000256" key="3">
    <source>
        <dbReference type="ARBA" id="ARBA00022603"/>
    </source>
</evidence>
<feature type="binding site" evidence="6">
    <location>
        <position position="184"/>
    </location>
    <ligand>
        <name>S-adenosyl-L-methionine</name>
        <dbReference type="ChEBI" id="CHEBI:59789"/>
    </ligand>
</feature>
<name>A0A550J5I1_9BACT</name>
<feature type="binding site" evidence="6">
    <location>
        <begin position="165"/>
        <end position="166"/>
    </location>
    <ligand>
        <name>S-adenosyl-L-methionine</name>
        <dbReference type="ChEBI" id="CHEBI:59789"/>
    </ligand>
</feature>
<evidence type="ECO:0000256" key="6">
    <source>
        <dbReference type="HAMAP-Rule" id="MF_00074"/>
    </source>
</evidence>
<dbReference type="PANTHER" id="PTHR31760">
    <property type="entry name" value="S-ADENOSYL-L-METHIONINE-DEPENDENT METHYLTRANSFERASES SUPERFAMILY PROTEIN"/>
    <property type="match status" value="1"/>
</dbReference>
<evidence type="ECO:0000256" key="1">
    <source>
        <dbReference type="ARBA" id="ARBA00022490"/>
    </source>
</evidence>
<comment type="function">
    <text evidence="6">Specifically methylates the N7 position of a guanine in 16S rRNA.</text>
</comment>
<dbReference type="PANTHER" id="PTHR31760:SF0">
    <property type="entry name" value="S-ADENOSYL-L-METHIONINE-DEPENDENT METHYLTRANSFERASES SUPERFAMILY PROTEIN"/>
    <property type="match status" value="1"/>
</dbReference>
<feature type="binding site" evidence="6">
    <location>
        <position position="114"/>
    </location>
    <ligand>
        <name>S-adenosyl-L-methionine</name>
        <dbReference type="ChEBI" id="CHEBI:59789"/>
    </ligand>
</feature>
<dbReference type="GO" id="GO:0070043">
    <property type="term" value="F:rRNA (guanine-N7-)-methyltransferase activity"/>
    <property type="evidence" value="ECO:0007669"/>
    <property type="project" value="UniProtKB-UniRule"/>
</dbReference>
<comment type="caution">
    <text evidence="6">Lacks conserved residue(s) required for the propagation of feature annotation.</text>
</comment>
<protein>
    <recommendedName>
        <fullName evidence="6">Ribosomal RNA small subunit methyltransferase G</fullName>
        <ecNumber evidence="6">2.1.1.-</ecNumber>
    </recommendedName>
    <alternativeName>
        <fullName evidence="6">16S rRNA 7-methylguanosine methyltransferase</fullName>
        <shortName evidence="6">16S rRNA m7G methyltransferase</shortName>
    </alternativeName>
</protein>
<evidence type="ECO:0000313" key="7">
    <source>
        <dbReference type="EMBL" id="TRO78471.1"/>
    </source>
</evidence>
<organism evidence="7 8">
    <name type="scientific">Trichloromonas acetexigens</name>
    <dbReference type="NCBI Taxonomy" id="38815"/>
    <lineage>
        <taxon>Bacteria</taxon>
        <taxon>Pseudomonadati</taxon>
        <taxon>Thermodesulfobacteriota</taxon>
        <taxon>Desulfuromonadia</taxon>
        <taxon>Desulfuromonadales</taxon>
        <taxon>Trichloromonadaceae</taxon>
        <taxon>Trichloromonas</taxon>
    </lineage>
</organism>
<keyword evidence="2 6" id="KW-0698">rRNA processing</keyword>
<gene>
    <name evidence="6 7" type="primary">rsmG</name>
    <name evidence="7" type="ORF">FL622_15990</name>
</gene>
<feature type="binding site" evidence="6">
    <location>
        <position position="119"/>
    </location>
    <ligand>
        <name>S-adenosyl-L-methionine</name>
        <dbReference type="ChEBI" id="CHEBI:59789"/>
    </ligand>
</feature>
<dbReference type="HAMAP" id="MF_00074">
    <property type="entry name" value="16SrRNA_methyltr_G"/>
    <property type="match status" value="1"/>
</dbReference>
<comment type="similarity">
    <text evidence="6">Belongs to the methyltransferase superfamily. RNA methyltransferase RsmG family.</text>
</comment>
<dbReference type="CDD" id="cd02440">
    <property type="entry name" value="AdoMet_MTases"/>
    <property type="match status" value="1"/>
</dbReference>